<sequence length="219" mass="24487">MHSDLRVRVRRPDMRSNDEPWTDDLDGGELQRVASALDHLQGRALRAASRAEAFVCLETTSQKRLAEEAEISTSFLARRRREIVEAPWGLAPLEFFWWKRAQGLNLVEARLLAQVLKSSPDLEARTAARRVAEVVAAPHEVASRTDAIRKQVPVMRSLLPLLPTLNLLSGALTDVDFEELDDFVDEAVQTESGSTLDRRGRGLLRLVLAGALTDEEQAR</sequence>
<evidence type="ECO:0000313" key="1">
    <source>
        <dbReference type="EMBL" id="AGC71418.1"/>
    </source>
</evidence>
<organism evidence="1">
    <name type="scientific">uncultured bacterium A1Q1_fos_1000</name>
    <dbReference type="NCBI Taxonomy" id="1256536"/>
    <lineage>
        <taxon>Bacteria</taxon>
        <taxon>environmental samples</taxon>
    </lineage>
</organism>
<dbReference type="EMBL" id="JX649871">
    <property type="protein sequence ID" value="AGC71418.1"/>
    <property type="molecule type" value="Genomic_DNA"/>
</dbReference>
<protein>
    <submittedName>
        <fullName evidence="1">Uncharacterized protein</fullName>
    </submittedName>
</protein>
<name>L7VWK3_9BACT</name>
<dbReference type="AlphaFoldDB" id="L7VWK3"/>
<accession>L7VWK3</accession>
<proteinExistence type="predicted"/>
<reference evidence="1" key="1">
    <citation type="submission" date="2012-09" db="EMBL/GenBank/DDBJ databases">
        <title>Metagenomic Characterization of a Microbial Community in Wastewater Detects High Levels of Antibiotic Resistance.</title>
        <authorList>
            <person name="Abrams M."/>
            <person name="Caldwell A."/>
            <person name="Vandaei E."/>
            <person name="Lee W."/>
            <person name="Perrott J."/>
            <person name="Khan S.Y."/>
            <person name="Ta J."/>
            <person name="Romero D."/>
            <person name="Nguyen V."/>
            <person name="Pourmand N."/>
            <person name="Ouverney C.C."/>
        </authorList>
    </citation>
    <scope>NUCLEOTIDE SEQUENCE</scope>
</reference>